<dbReference type="Pfam" id="PF11313">
    <property type="entry name" value="DUF3116"/>
    <property type="match status" value="1"/>
</dbReference>
<dbReference type="AlphaFoldDB" id="A0A7X1CQ97"/>
<name>A0A7X1CQ97_9LIST</name>
<evidence type="ECO:0000313" key="1">
    <source>
        <dbReference type="EMBL" id="MBC1936803.1"/>
    </source>
</evidence>
<reference evidence="1 2" key="1">
    <citation type="submission" date="2020-03" db="EMBL/GenBank/DDBJ databases">
        <title>Soil Listeria distribution.</title>
        <authorList>
            <person name="Liao J."/>
            <person name="Wiedmann M."/>
        </authorList>
    </citation>
    <scope>NUCLEOTIDE SEQUENCE [LARGE SCALE GENOMIC DNA]</scope>
    <source>
        <strain evidence="1 2">FSL L7-0741</strain>
    </source>
</reference>
<dbReference type="Proteomes" id="UP000535908">
    <property type="component" value="Unassembled WGS sequence"/>
</dbReference>
<comment type="caution">
    <text evidence="1">The sequence shown here is derived from an EMBL/GenBank/DDBJ whole genome shotgun (WGS) entry which is preliminary data.</text>
</comment>
<accession>A0A7X1CQ97</accession>
<evidence type="ECO:0000313" key="2">
    <source>
        <dbReference type="Proteomes" id="UP000535908"/>
    </source>
</evidence>
<dbReference type="InterPro" id="IPR021464">
    <property type="entry name" value="DUF3116"/>
</dbReference>
<dbReference type="EMBL" id="JAARWN010000010">
    <property type="protein sequence ID" value="MBC1936803.1"/>
    <property type="molecule type" value="Genomic_DNA"/>
</dbReference>
<gene>
    <name evidence="1" type="ORF">HCA69_10525</name>
</gene>
<sequence length="88" mass="10271">MDEVQLTALEIEIIKRVLDKDFYIKILKEDIAESKYTLNNLLYTLYSLEEKGLIERNVDTLSHKRYTLVQSPDVVSLINESLKEVIVL</sequence>
<proteinExistence type="predicted"/>
<organism evidence="1 2">
    <name type="scientific">Listeria grandensis</name>
    <dbReference type="NCBI Taxonomy" id="1494963"/>
    <lineage>
        <taxon>Bacteria</taxon>
        <taxon>Bacillati</taxon>
        <taxon>Bacillota</taxon>
        <taxon>Bacilli</taxon>
        <taxon>Bacillales</taxon>
        <taxon>Listeriaceae</taxon>
        <taxon>Listeria</taxon>
    </lineage>
</organism>
<protein>
    <submittedName>
        <fullName evidence="1">DUF3116 family protein</fullName>
    </submittedName>
</protein>
<dbReference type="RefSeq" id="WP_185411578.1">
    <property type="nucleotide sequence ID" value="NZ_JAARRE010000016.1"/>
</dbReference>